<dbReference type="Gene3D" id="3.30.565.60">
    <property type="match status" value="1"/>
</dbReference>
<dbReference type="InterPro" id="IPR038475">
    <property type="entry name" value="RecG_C_sf"/>
</dbReference>
<organism evidence="1 2">
    <name type="scientific">Tectimicrobiota bacterium</name>
    <dbReference type="NCBI Taxonomy" id="2528274"/>
    <lineage>
        <taxon>Bacteria</taxon>
        <taxon>Pseudomonadati</taxon>
        <taxon>Nitrospinota/Tectimicrobiota group</taxon>
        <taxon>Candidatus Tectimicrobiota</taxon>
    </lineage>
</organism>
<reference evidence="1" key="1">
    <citation type="submission" date="2020-07" db="EMBL/GenBank/DDBJ databases">
        <title>Huge and variable diversity of episymbiotic CPR bacteria and DPANN archaea in groundwater ecosystems.</title>
        <authorList>
            <person name="He C.Y."/>
            <person name="Keren R."/>
            <person name="Whittaker M."/>
            <person name="Farag I.F."/>
            <person name="Doudna J."/>
            <person name="Cate J.H.D."/>
            <person name="Banfield J.F."/>
        </authorList>
    </citation>
    <scope>NUCLEOTIDE SEQUENCE</scope>
    <source>
        <strain evidence="1">NC_groundwater_717_Ag_S-0.2um_59_8</strain>
    </source>
</reference>
<proteinExistence type="predicted"/>
<gene>
    <name evidence="1" type="ORF">HYY65_07255</name>
</gene>
<evidence type="ECO:0000313" key="1">
    <source>
        <dbReference type="EMBL" id="MBI3014841.1"/>
    </source>
</evidence>
<dbReference type="EMBL" id="JACPSX010000132">
    <property type="protein sequence ID" value="MBI3014841.1"/>
    <property type="molecule type" value="Genomic_DNA"/>
</dbReference>
<dbReference type="AlphaFoldDB" id="A0A932GPB7"/>
<feature type="non-terminal residue" evidence="1">
    <location>
        <position position="66"/>
    </location>
</feature>
<name>A0A932GPB7_UNCTE</name>
<evidence type="ECO:0000313" key="2">
    <source>
        <dbReference type="Proteomes" id="UP000741360"/>
    </source>
</evidence>
<accession>A0A932GPB7</accession>
<sequence>MTVAARFTVEHSVQALATYELPPSLTPERLRVPHASIPRNPLIAEPLYLVRYIEKAGSGTLDMIER</sequence>
<comment type="caution">
    <text evidence="1">The sequence shown here is derived from an EMBL/GenBank/DDBJ whole genome shotgun (WGS) entry which is preliminary data.</text>
</comment>
<dbReference type="Proteomes" id="UP000741360">
    <property type="component" value="Unassembled WGS sequence"/>
</dbReference>
<protein>
    <submittedName>
        <fullName evidence="1">Uncharacterized protein</fullName>
    </submittedName>
</protein>